<keyword evidence="1" id="KW-0812">Transmembrane</keyword>
<dbReference type="AlphaFoldDB" id="A0A8K0K7M4"/>
<proteinExistence type="predicted"/>
<dbReference type="Proteomes" id="UP000792457">
    <property type="component" value="Unassembled WGS sequence"/>
</dbReference>
<reference evidence="2" key="1">
    <citation type="submission" date="2013-04" db="EMBL/GenBank/DDBJ databases">
        <authorList>
            <person name="Qu J."/>
            <person name="Murali S.C."/>
            <person name="Bandaranaike D."/>
            <person name="Bellair M."/>
            <person name="Blankenburg K."/>
            <person name="Chao H."/>
            <person name="Dinh H."/>
            <person name="Doddapaneni H."/>
            <person name="Downs B."/>
            <person name="Dugan-Rocha S."/>
            <person name="Elkadiri S."/>
            <person name="Gnanaolivu R.D."/>
            <person name="Hernandez B."/>
            <person name="Javaid M."/>
            <person name="Jayaseelan J.C."/>
            <person name="Lee S."/>
            <person name="Li M."/>
            <person name="Ming W."/>
            <person name="Munidasa M."/>
            <person name="Muniz J."/>
            <person name="Nguyen L."/>
            <person name="Ongeri F."/>
            <person name="Osuji N."/>
            <person name="Pu L.-L."/>
            <person name="Puazo M."/>
            <person name="Qu C."/>
            <person name="Quiroz J."/>
            <person name="Raj R."/>
            <person name="Weissenberger G."/>
            <person name="Xin Y."/>
            <person name="Zou X."/>
            <person name="Han Y."/>
            <person name="Richards S."/>
            <person name="Worley K."/>
            <person name="Muzny D."/>
            <person name="Gibbs R."/>
        </authorList>
    </citation>
    <scope>NUCLEOTIDE SEQUENCE</scope>
    <source>
        <strain evidence="2">Sampled in the wild</strain>
    </source>
</reference>
<dbReference type="OrthoDB" id="6077919at2759"/>
<sequence length="100" mass="11927">MHFPPKLLKLEIERSIETSCFSGKNMNLMNQCIHYQKQMIMNNNSTYGSGHIVDELCVTRNTRRWAVLLYYNLLNTLSINSFITYMSIYLEYKTSRRMFL</sequence>
<gene>
    <name evidence="2" type="ORF">J437_LFUL007166</name>
</gene>
<keyword evidence="1" id="KW-0472">Membrane</keyword>
<name>A0A8K0K7M4_LADFU</name>
<feature type="transmembrane region" description="Helical" evidence="1">
    <location>
        <begin position="69"/>
        <end position="90"/>
    </location>
</feature>
<keyword evidence="3" id="KW-1185">Reference proteome</keyword>
<reference evidence="2" key="2">
    <citation type="submission" date="2017-10" db="EMBL/GenBank/DDBJ databases">
        <title>Ladona fulva Genome sequencing and assembly.</title>
        <authorList>
            <person name="Murali S."/>
            <person name="Richards S."/>
            <person name="Bandaranaike D."/>
            <person name="Bellair M."/>
            <person name="Blankenburg K."/>
            <person name="Chao H."/>
            <person name="Dinh H."/>
            <person name="Doddapaneni H."/>
            <person name="Dugan-Rocha S."/>
            <person name="Elkadiri S."/>
            <person name="Gnanaolivu R."/>
            <person name="Hernandez B."/>
            <person name="Skinner E."/>
            <person name="Javaid M."/>
            <person name="Lee S."/>
            <person name="Li M."/>
            <person name="Ming W."/>
            <person name="Munidasa M."/>
            <person name="Muniz J."/>
            <person name="Nguyen L."/>
            <person name="Hughes D."/>
            <person name="Osuji N."/>
            <person name="Pu L.-L."/>
            <person name="Puazo M."/>
            <person name="Qu C."/>
            <person name="Quiroz J."/>
            <person name="Raj R."/>
            <person name="Weissenberger G."/>
            <person name="Xin Y."/>
            <person name="Zou X."/>
            <person name="Han Y."/>
            <person name="Worley K."/>
            <person name="Muzny D."/>
            <person name="Gibbs R."/>
        </authorList>
    </citation>
    <scope>NUCLEOTIDE SEQUENCE</scope>
    <source>
        <strain evidence="2">Sampled in the wild</strain>
    </source>
</reference>
<protein>
    <submittedName>
        <fullName evidence="2">Uncharacterized protein</fullName>
    </submittedName>
</protein>
<keyword evidence="1" id="KW-1133">Transmembrane helix</keyword>
<evidence type="ECO:0000313" key="2">
    <source>
        <dbReference type="EMBL" id="KAG8229358.1"/>
    </source>
</evidence>
<evidence type="ECO:0000313" key="3">
    <source>
        <dbReference type="Proteomes" id="UP000792457"/>
    </source>
</evidence>
<comment type="caution">
    <text evidence="2">The sequence shown here is derived from an EMBL/GenBank/DDBJ whole genome shotgun (WGS) entry which is preliminary data.</text>
</comment>
<organism evidence="2 3">
    <name type="scientific">Ladona fulva</name>
    <name type="common">Scarce chaser dragonfly</name>
    <name type="synonym">Libellula fulva</name>
    <dbReference type="NCBI Taxonomy" id="123851"/>
    <lineage>
        <taxon>Eukaryota</taxon>
        <taxon>Metazoa</taxon>
        <taxon>Ecdysozoa</taxon>
        <taxon>Arthropoda</taxon>
        <taxon>Hexapoda</taxon>
        <taxon>Insecta</taxon>
        <taxon>Pterygota</taxon>
        <taxon>Palaeoptera</taxon>
        <taxon>Odonata</taxon>
        <taxon>Epiprocta</taxon>
        <taxon>Anisoptera</taxon>
        <taxon>Libelluloidea</taxon>
        <taxon>Libellulidae</taxon>
        <taxon>Ladona</taxon>
    </lineage>
</organism>
<accession>A0A8K0K7M4</accession>
<dbReference type="EMBL" id="KZ308426">
    <property type="protein sequence ID" value="KAG8229358.1"/>
    <property type="molecule type" value="Genomic_DNA"/>
</dbReference>
<evidence type="ECO:0000256" key="1">
    <source>
        <dbReference type="SAM" id="Phobius"/>
    </source>
</evidence>